<evidence type="ECO:0000256" key="4">
    <source>
        <dbReference type="ARBA" id="ARBA00022527"/>
    </source>
</evidence>
<evidence type="ECO:0000256" key="13">
    <source>
        <dbReference type="ARBA" id="ARBA00023242"/>
    </source>
</evidence>
<comment type="catalytic activity">
    <reaction evidence="14">
        <text>L-threonyl-[protein] + ATP = O-phospho-L-threonyl-[protein] + ADP + H(+)</text>
        <dbReference type="Rhea" id="RHEA:46608"/>
        <dbReference type="Rhea" id="RHEA-COMP:11060"/>
        <dbReference type="Rhea" id="RHEA-COMP:11605"/>
        <dbReference type="ChEBI" id="CHEBI:15378"/>
        <dbReference type="ChEBI" id="CHEBI:30013"/>
        <dbReference type="ChEBI" id="CHEBI:30616"/>
        <dbReference type="ChEBI" id="CHEBI:61977"/>
        <dbReference type="ChEBI" id="CHEBI:456216"/>
        <dbReference type="EC" id="2.7.11.1"/>
    </reaction>
</comment>
<dbReference type="PROSITE" id="PS50011">
    <property type="entry name" value="PROTEIN_KINASE_DOM"/>
    <property type="match status" value="1"/>
</dbReference>
<dbReference type="InterPro" id="IPR000719">
    <property type="entry name" value="Prot_kinase_dom"/>
</dbReference>
<protein>
    <recommendedName>
        <fullName evidence="2">non-specific serine/threonine protein kinase</fullName>
        <ecNumber evidence="2">2.7.11.1</ecNumber>
    </recommendedName>
</protein>
<dbReference type="InterPro" id="IPR011009">
    <property type="entry name" value="Kinase-like_dom_sf"/>
</dbReference>
<dbReference type="Gene3D" id="1.10.510.10">
    <property type="entry name" value="Transferase(Phosphotransferase) domain 1"/>
    <property type="match status" value="1"/>
</dbReference>
<feature type="region of interest" description="Disordered" evidence="18">
    <location>
        <begin position="84"/>
        <end position="133"/>
    </location>
</feature>
<dbReference type="GO" id="GO:0007224">
    <property type="term" value="P:smoothened signaling pathway"/>
    <property type="evidence" value="ECO:0007669"/>
    <property type="project" value="TreeGrafter"/>
</dbReference>
<name>A0A3P8P7A3_ASTCA</name>
<dbReference type="PANTHER" id="PTHR24058:SF126">
    <property type="entry name" value="HOMEODOMAIN-INTERACTING PROTEIN KINASE 1-LIKE ISOFORM X1-RELATED"/>
    <property type="match status" value="1"/>
</dbReference>
<keyword evidence="13" id="KW-0539">Nucleus</keyword>
<dbReference type="FunFam" id="1.10.510.10:FF:000029">
    <property type="entry name" value="Homeodomain-interacting protein kinase 2 isoform 1"/>
    <property type="match status" value="1"/>
</dbReference>
<keyword evidence="8" id="KW-0418">Kinase</keyword>
<feature type="compositionally biased region" description="Basic and acidic residues" evidence="18">
    <location>
        <begin position="1086"/>
        <end position="1096"/>
    </location>
</feature>
<evidence type="ECO:0000256" key="8">
    <source>
        <dbReference type="ARBA" id="ARBA00022777"/>
    </source>
</evidence>
<dbReference type="AlphaFoldDB" id="A0A3P8P7A3"/>
<feature type="compositionally biased region" description="Polar residues" evidence="18">
    <location>
        <begin position="99"/>
        <end position="109"/>
    </location>
</feature>
<reference evidence="20 21" key="1">
    <citation type="submission" date="2018-05" db="EMBL/GenBank/DDBJ databases">
        <authorList>
            <person name="Datahose"/>
        </authorList>
    </citation>
    <scope>NUCLEOTIDE SEQUENCE</scope>
</reference>
<keyword evidence="9 17" id="KW-0067">ATP-binding</keyword>
<feature type="region of interest" description="Disordered" evidence="18">
    <location>
        <begin position="883"/>
        <end position="906"/>
    </location>
</feature>
<keyword evidence="6" id="KW-0808">Transferase</keyword>
<evidence type="ECO:0000256" key="9">
    <source>
        <dbReference type="ARBA" id="ARBA00022840"/>
    </source>
</evidence>
<dbReference type="Bgee" id="ENSACLG00000008727">
    <property type="expression patterns" value="Expressed in ovary and 8 other cell types or tissues"/>
</dbReference>
<dbReference type="Pfam" id="PF00069">
    <property type="entry name" value="Pkinase"/>
    <property type="match status" value="1"/>
</dbReference>
<dbReference type="PROSITE" id="PS00107">
    <property type="entry name" value="PROTEIN_KINASE_ATP"/>
    <property type="match status" value="1"/>
</dbReference>
<evidence type="ECO:0000256" key="18">
    <source>
        <dbReference type="SAM" id="MobiDB-lite"/>
    </source>
</evidence>
<evidence type="ECO:0000313" key="21">
    <source>
        <dbReference type="Proteomes" id="UP000265100"/>
    </source>
</evidence>
<evidence type="ECO:0000256" key="10">
    <source>
        <dbReference type="ARBA" id="ARBA00022843"/>
    </source>
</evidence>
<keyword evidence="10" id="KW-0832">Ubl conjugation</keyword>
<dbReference type="CDD" id="cd14211">
    <property type="entry name" value="STKc_HIPK"/>
    <property type="match status" value="1"/>
</dbReference>
<feature type="region of interest" description="Disordered" evidence="18">
    <location>
        <begin position="151"/>
        <end position="183"/>
    </location>
</feature>
<reference evidence="20" key="3">
    <citation type="submission" date="2025-08" db="UniProtKB">
        <authorList>
            <consortium name="Ensembl"/>
        </authorList>
    </citation>
    <scope>IDENTIFICATION</scope>
</reference>
<dbReference type="SUPFAM" id="SSF56112">
    <property type="entry name" value="Protein kinase-like (PK-like)"/>
    <property type="match status" value="1"/>
</dbReference>
<evidence type="ECO:0000256" key="17">
    <source>
        <dbReference type="PROSITE-ProRule" id="PRU10141"/>
    </source>
</evidence>
<keyword evidence="4" id="KW-0723">Serine/threonine-protein kinase</keyword>
<evidence type="ECO:0000256" key="12">
    <source>
        <dbReference type="ARBA" id="ARBA00023163"/>
    </source>
</evidence>
<feature type="region of interest" description="Disordered" evidence="18">
    <location>
        <begin position="1063"/>
        <end position="1096"/>
    </location>
</feature>
<dbReference type="GO" id="GO:0005737">
    <property type="term" value="C:cytoplasm"/>
    <property type="evidence" value="ECO:0007669"/>
    <property type="project" value="UniProtKB-ARBA"/>
</dbReference>
<comment type="catalytic activity">
    <reaction evidence="15">
        <text>L-seryl-[protein] + ATP = O-phospho-L-seryl-[protein] + ADP + H(+)</text>
        <dbReference type="Rhea" id="RHEA:17989"/>
        <dbReference type="Rhea" id="RHEA-COMP:9863"/>
        <dbReference type="Rhea" id="RHEA-COMP:11604"/>
        <dbReference type="ChEBI" id="CHEBI:15378"/>
        <dbReference type="ChEBI" id="CHEBI:29999"/>
        <dbReference type="ChEBI" id="CHEBI:30616"/>
        <dbReference type="ChEBI" id="CHEBI:83421"/>
        <dbReference type="ChEBI" id="CHEBI:456216"/>
        <dbReference type="EC" id="2.7.11.1"/>
    </reaction>
</comment>
<evidence type="ECO:0000256" key="14">
    <source>
        <dbReference type="ARBA" id="ARBA00047899"/>
    </source>
</evidence>
<feature type="domain" description="Protein kinase" evidence="19">
    <location>
        <begin position="201"/>
        <end position="529"/>
    </location>
</feature>
<keyword evidence="12" id="KW-0804">Transcription</keyword>
<evidence type="ECO:0000256" key="15">
    <source>
        <dbReference type="ARBA" id="ARBA00048679"/>
    </source>
</evidence>
<keyword evidence="21" id="KW-1185">Reference proteome</keyword>
<dbReference type="InterPro" id="IPR017441">
    <property type="entry name" value="Protein_kinase_ATP_BS"/>
</dbReference>
<dbReference type="Proteomes" id="UP000265100">
    <property type="component" value="Chromosome 5"/>
</dbReference>
<keyword evidence="11" id="KW-0805">Transcription regulation</keyword>
<keyword evidence="5" id="KW-0597">Phosphoprotein</keyword>
<evidence type="ECO:0000313" key="20">
    <source>
        <dbReference type="Ensembl" id="ENSACLP00000012870.2"/>
    </source>
</evidence>
<dbReference type="PROSITE" id="PS00108">
    <property type="entry name" value="PROTEIN_KINASE_ST"/>
    <property type="match status" value="1"/>
</dbReference>
<reference evidence="20" key="4">
    <citation type="submission" date="2025-09" db="UniProtKB">
        <authorList>
            <consortium name="Ensembl"/>
        </authorList>
    </citation>
    <scope>IDENTIFICATION</scope>
</reference>
<organism evidence="20 21">
    <name type="scientific">Astatotilapia calliptera</name>
    <name type="common">Eastern happy</name>
    <name type="synonym">Chromis callipterus</name>
    <dbReference type="NCBI Taxonomy" id="8154"/>
    <lineage>
        <taxon>Eukaryota</taxon>
        <taxon>Metazoa</taxon>
        <taxon>Chordata</taxon>
        <taxon>Craniata</taxon>
        <taxon>Vertebrata</taxon>
        <taxon>Euteleostomi</taxon>
        <taxon>Actinopterygii</taxon>
        <taxon>Neopterygii</taxon>
        <taxon>Teleostei</taxon>
        <taxon>Neoteleostei</taxon>
        <taxon>Acanthomorphata</taxon>
        <taxon>Ovalentaria</taxon>
        <taxon>Cichlomorphae</taxon>
        <taxon>Cichliformes</taxon>
        <taxon>Cichlidae</taxon>
        <taxon>African cichlids</taxon>
        <taxon>Pseudocrenilabrinae</taxon>
        <taxon>Haplochromini</taxon>
        <taxon>Astatotilapia</taxon>
    </lineage>
</organism>
<dbReference type="GO" id="GO:0016605">
    <property type="term" value="C:PML body"/>
    <property type="evidence" value="ECO:0007669"/>
    <property type="project" value="TreeGrafter"/>
</dbReference>
<dbReference type="EC" id="2.7.11.1" evidence="2"/>
<dbReference type="GO" id="GO:0004674">
    <property type="term" value="F:protein serine/threonine kinase activity"/>
    <property type="evidence" value="ECO:0007669"/>
    <property type="project" value="UniProtKB-KW"/>
</dbReference>
<dbReference type="GO" id="GO:0004713">
    <property type="term" value="F:protein tyrosine kinase activity"/>
    <property type="evidence" value="ECO:0007669"/>
    <property type="project" value="TreeGrafter"/>
</dbReference>
<dbReference type="GO" id="GO:0042771">
    <property type="term" value="P:intrinsic apoptotic signaling pathway in response to DNA damage by p53 class mediator"/>
    <property type="evidence" value="ECO:0007669"/>
    <property type="project" value="TreeGrafter"/>
</dbReference>
<dbReference type="InterPro" id="IPR050494">
    <property type="entry name" value="Ser_Thr_dual-spec_kinase"/>
</dbReference>
<evidence type="ECO:0000256" key="6">
    <source>
        <dbReference type="ARBA" id="ARBA00022679"/>
    </source>
</evidence>
<dbReference type="SMART" id="SM00220">
    <property type="entry name" value="S_TKc"/>
    <property type="match status" value="1"/>
</dbReference>
<feature type="binding site" evidence="17">
    <location>
        <position position="230"/>
    </location>
    <ligand>
        <name>ATP</name>
        <dbReference type="ChEBI" id="CHEBI:30616"/>
    </ligand>
</feature>
<feature type="compositionally biased region" description="Gly residues" evidence="18">
    <location>
        <begin position="156"/>
        <end position="165"/>
    </location>
</feature>
<keyword evidence="3" id="KW-1017">Isopeptide bond</keyword>
<dbReference type="PANTHER" id="PTHR24058">
    <property type="entry name" value="DUAL SPECIFICITY PROTEIN KINASE"/>
    <property type="match status" value="1"/>
</dbReference>
<feature type="compositionally biased region" description="Low complexity" evidence="18">
    <location>
        <begin position="1073"/>
        <end position="1085"/>
    </location>
</feature>
<keyword evidence="7 17" id="KW-0547">Nucleotide-binding</keyword>
<comment type="subcellular location">
    <subcellularLocation>
        <location evidence="1">Nucleus</location>
    </subcellularLocation>
</comment>
<accession>A0A3P8P7A3</accession>
<proteinExistence type="inferred from homology"/>
<evidence type="ECO:0000256" key="3">
    <source>
        <dbReference type="ARBA" id="ARBA00022499"/>
    </source>
</evidence>
<evidence type="ECO:0000256" key="5">
    <source>
        <dbReference type="ARBA" id="ARBA00022553"/>
    </source>
</evidence>
<dbReference type="InterPro" id="IPR008271">
    <property type="entry name" value="Ser/Thr_kinase_AS"/>
</dbReference>
<evidence type="ECO:0000256" key="2">
    <source>
        <dbReference type="ARBA" id="ARBA00012513"/>
    </source>
</evidence>
<dbReference type="GO" id="GO:0005524">
    <property type="term" value="F:ATP binding"/>
    <property type="evidence" value="ECO:0007669"/>
    <property type="project" value="UniProtKB-UniRule"/>
</dbReference>
<evidence type="ECO:0000256" key="11">
    <source>
        <dbReference type="ARBA" id="ARBA00023015"/>
    </source>
</evidence>
<sequence length="1144" mass="123383">MARSLQLQVFSPPSISSSAFCRVKKLKVESNVWDVSTTEAYGSIAGQSAYTFTPAMAVPPFAPSLVFPPTAPGSRGQVVVRAADSTGSLPRGSSRRVTEQATSSSYAHETSSETRGHRHGQKRKMEAASDCSGSGCGSVQILEELSAPAATYSTRTGGGGGGGTGQSIPHSAPTTKSSSSNGEGDYQLVQHEILCSVSSGYEVLEFLGRGTFGQVAKCWKRGTNEIVAIKILKNHPSYARQGQIEVGILNRLSAENADEYNFVRSYECFQHKGHTCLVFEMLEQNLYDFLKQSKFSPLPLRHIRPILQQVATALMKLKSLGLIHADLKPENIMLVDPIRQPYRVKVIDFGSASHVSKAVCSTYLQSRYYRAPEIILGLPFCEAIDMWSLGCVIAELFLGWPLYPGASEYDQIRYISQTQGLPAEYLLSAGTKTSRFFNRGPDSSYPLWRLKTPSEHEMEMGIKSKEARKYIFNCLDDMMQVNLSSHLEGTDMLAEKADRREFIDLLKRMLRLDADKRITPTKTLGHPFVTMSHLMDYPHSSHVKSCFQNMEICKRRSSYESSKSLYSTNAVPSAAAGNLTVTFSSQLNQHNQVPSAAGAVPLLNYQPALYQQATINIPGLTQQSVPIPTRPAGLCSQTEPFQQTLIVCPPSTIQGLQSSSKSSSFPVRVENSVPIVPQNQSTQSLQIQPSMLTQGSCTPLMVATLHPPPAGLAPQYSLPLGLGTGVGRPTLLEHTATVLQAWPTGTQQILIPSSWQQVPGVAIHGSAHQSNVTESPVETIHSDAATQQGHTDGLNTQSMVGDGGVFLSRRGVSTASVVSSGVTPPSSSAALSQPIVISDTPSPAVSIITIHSDTDTEDEHKFHPASLELSQRTNVISCVTVHDSDSSTASPLTPLPRTLNPASTMSSRQAKSLAVVAPSVKTQASERGADAHLHLLSGSYITQKKGGEKQVGVCLFVPPHLAQKTDDTKDVDADYNLLACMYLFSKVHTVVSSSQERSGLSHSDSSLRRQQTFHQAVSASHYSFPEVAALASGSAAAAAPPSLYTYPASTALSSASQATEQLLGRGHSTHGHSPSAYAATYTSSSSRRDSASRKDSVSSLLHGLPAAYQHQFATGSPYVSVTPRTEVYSAYQLSPRRLAQYPYL</sequence>
<dbReference type="Gene3D" id="3.30.200.20">
    <property type="entry name" value="Phosphorylase Kinase, domain 1"/>
    <property type="match status" value="1"/>
</dbReference>
<reference evidence="21" key="2">
    <citation type="submission" date="2023-03" db="EMBL/GenBank/DDBJ databases">
        <authorList>
            <consortium name="Wellcome Sanger Institute Data Sharing"/>
        </authorList>
    </citation>
    <scope>NUCLEOTIDE SEQUENCE [LARGE SCALE GENOMIC DNA]</scope>
</reference>
<dbReference type="GeneTree" id="ENSGT00940000155356"/>
<dbReference type="Ensembl" id="ENSACLT00000013188.2">
    <property type="protein sequence ID" value="ENSACLP00000012870.2"/>
    <property type="gene ID" value="ENSACLG00000008727.2"/>
</dbReference>
<evidence type="ECO:0000256" key="1">
    <source>
        <dbReference type="ARBA" id="ARBA00004123"/>
    </source>
</evidence>
<evidence type="ECO:0000259" key="19">
    <source>
        <dbReference type="PROSITE" id="PS50011"/>
    </source>
</evidence>
<feature type="compositionally biased region" description="Polar residues" evidence="18">
    <location>
        <begin position="166"/>
        <end position="182"/>
    </location>
</feature>
<evidence type="ECO:0000256" key="16">
    <source>
        <dbReference type="ARBA" id="ARBA00061380"/>
    </source>
</evidence>
<comment type="similarity">
    <text evidence="16">Belongs to the protein kinase superfamily. CMGC Ser/Thr protein kinase family. HIPK subfamily.</text>
</comment>
<dbReference type="FunFam" id="3.30.200.20:FF:000022">
    <property type="entry name" value="Homeodomain-interacting protein kinase 2 isoform 1"/>
    <property type="match status" value="1"/>
</dbReference>
<evidence type="ECO:0000256" key="7">
    <source>
        <dbReference type="ARBA" id="ARBA00022741"/>
    </source>
</evidence>